<dbReference type="GO" id="GO:0016020">
    <property type="term" value="C:membrane"/>
    <property type="evidence" value="ECO:0007669"/>
    <property type="project" value="UniProtKB-SubCell"/>
</dbReference>
<keyword evidence="4 6" id="KW-1133">Transmembrane helix</keyword>
<dbReference type="InterPro" id="IPR011701">
    <property type="entry name" value="MFS"/>
</dbReference>
<feature type="transmembrane region" description="Helical" evidence="6">
    <location>
        <begin position="62"/>
        <end position="83"/>
    </location>
</feature>
<reference evidence="8" key="2">
    <citation type="journal article" date="2023" name="Syst. Appl. Microbiol.">
        <title>Govania unica gen. nov., sp. nov., a rare biosphere bacterium that represents a novel family in the class Alphaproteobacteria.</title>
        <authorList>
            <person name="Vandamme P."/>
            <person name="Peeters C."/>
            <person name="Hettiarachchi A."/>
            <person name="Cnockaert M."/>
            <person name="Carlier A."/>
        </authorList>
    </citation>
    <scope>NUCLEOTIDE SEQUENCE</scope>
    <source>
        <strain evidence="8">LMG 31809</strain>
    </source>
</reference>
<evidence type="ECO:0000256" key="1">
    <source>
        <dbReference type="ARBA" id="ARBA00004141"/>
    </source>
</evidence>
<feature type="transmembrane region" description="Helical" evidence="6">
    <location>
        <begin position="312"/>
        <end position="337"/>
    </location>
</feature>
<dbReference type="GO" id="GO:0022857">
    <property type="term" value="F:transmembrane transporter activity"/>
    <property type="evidence" value="ECO:0007669"/>
    <property type="project" value="InterPro"/>
</dbReference>
<dbReference type="Proteomes" id="UP001141619">
    <property type="component" value="Unassembled WGS sequence"/>
</dbReference>
<gene>
    <name evidence="8" type="ORF">NYP16_06070</name>
</gene>
<feature type="transmembrane region" description="Helical" evidence="6">
    <location>
        <begin position="380"/>
        <end position="400"/>
    </location>
</feature>
<keyword evidence="9" id="KW-1185">Reference proteome</keyword>
<evidence type="ECO:0000256" key="3">
    <source>
        <dbReference type="ARBA" id="ARBA00022692"/>
    </source>
</evidence>
<feature type="transmembrane region" description="Helical" evidence="6">
    <location>
        <begin position="89"/>
        <end position="110"/>
    </location>
</feature>
<evidence type="ECO:0000313" key="8">
    <source>
        <dbReference type="EMBL" id="MDA5193519.1"/>
    </source>
</evidence>
<dbReference type="InterPro" id="IPR036259">
    <property type="entry name" value="MFS_trans_sf"/>
</dbReference>
<keyword evidence="3 6" id="KW-0812">Transmembrane</keyword>
<feature type="transmembrane region" description="Helical" evidence="6">
    <location>
        <begin position="253"/>
        <end position="273"/>
    </location>
</feature>
<evidence type="ECO:0000256" key="5">
    <source>
        <dbReference type="ARBA" id="ARBA00023136"/>
    </source>
</evidence>
<evidence type="ECO:0000256" key="6">
    <source>
        <dbReference type="SAM" id="Phobius"/>
    </source>
</evidence>
<comment type="caution">
    <text evidence="8">The sequence shown here is derived from an EMBL/GenBank/DDBJ whole genome shotgun (WGS) entry which is preliminary data.</text>
</comment>
<dbReference type="Gene3D" id="1.20.1250.20">
    <property type="entry name" value="MFS general substrate transporter like domains"/>
    <property type="match status" value="2"/>
</dbReference>
<proteinExistence type="predicted"/>
<feature type="transmembrane region" description="Helical" evidence="6">
    <location>
        <begin position="33"/>
        <end position="55"/>
    </location>
</feature>
<dbReference type="PANTHER" id="PTHR23505">
    <property type="entry name" value="SPINSTER"/>
    <property type="match status" value="1"/>
</dbReference>
<evidence type="ECO:0000313" key="9">
    <source>
        <dbReference type="Proteomes" id="UP001141619"/>
    </source>
</evidence>
<evidence type="ECO:0000256" key="2">
    <source>
        <dbReference type="ARBA" id="ARBA00022448"/>
    </source>
</evidence>
<dbReference type="InterPro" id="IPR020846">
    <property type="entry name" value="MFS_dom"/>
</dbReference>
<name>A0A9X3Z722_9PROT</name>
<reference evidence="8" key="1">
    <citation type="submission" date="2022-08" db="EMBL/GenBank/DDBJ databases">
        <authorList>
            <person name="Vandamme P."/>
            <person name="Hettiarachchi A."/>
            <person name="Peeters C."/>
            <person name="Cnockaert M."/>
            <person name="Carlier A."/>
        </authorList>
    </citation>
    <scope>NUCLEOTIDE SEQUENCE</scope>
    <source>
        <strain evidence="8">LMG 31809</strain>
    </source>
</reference>
<accession>A0A9X3Z722</accession>
<feature type="transmembrane region" description="Helical" evidence="6">
    <location>
        <begin position="122"/>
        <end position="148"/>
    </location>
</feature>
<dbReference type="Pfam" id="PF07690">
    <property type="entry name" value="MFS_1"/>
    <property type="match status" value="1"/>
</dbReference>
<feature type="transmembrane region" description="Helical" evidence="6">
    <location>
        <begin position="212"/>
        <end position="233"/>
    </location>
</feature>
<feature type="transmembrane region" description="Helical" evidence="6">
    <location>
        <begin position="285"/>
        <end position="306"/>
    </location>
</feature>
<dbReference type="SUPFAM" id="SSF103473">
    <property type="entry name" value="MFS general substrate transporter"/>
    <property type="match status" value="1"/>
</dbReference>
<keyword evidence="5 6" id="KW-0472">Membrane</keyword>
<dbReference type="AlphaFoldDB" id="A0A9X3Z722"/>
<dbReference type="PANTHER" id="PTHR23505:SF79">
    <property type="entry name" value="PROTEIN SPINSTER"/>
    <property type="match status" value="1"/>
</dbReference>
<dbReference type="InterPro" id="IPR044770">
    <property type="entry name" value="MFS_spinster-like"/>
</dbReference>
<feature type="transmembrane region" description="Helical" evidence="6">
    <location>
        <begin position="168"/>
        <end position="186"/>
    </location>
</feature>
<feature type="domain" description="Major facilitator superfamily (MFS) profile" evidence="7">
    <location>
        <begin position="1"/>
        <end position="404"/>
    </location>
</feature>
<evidence type="ECO:0000259" key="7">
    <source>
        <dbReference type="PROSITE" id="PS50850"/>
    </source>
</evidence>
<organism evidence="8 9">
    <name type="scientific">Govanella unica</name>
    <dbReference type="NCBI Taxonomy" id="2975056"/>
    <lineage>
        <taxon>Bacteria</taxon>
        <taxon>Pseudomonadati</taxon>
        <taxon>Pseudomonadota</taxon>
        <taxon>Alphaproteobacteria</taxon>
        <taxon>Emcibacterales</taxon>
        <taxon>Govanellaceae</taxon>
        <taxon>Govanella</taxon>
    </lineage>
</organism>
<evidence type="ECO:0000256" key="4">
    <source>
        <dbReference type="ARBA" id="ARBA00022989"/>
    </source>
</evidence>
<comment type="subcellular location">
    <subcellularLocation>
        <location evidence="1">Membrane</location>
        <topology evidence="1">Multi-pass membrane protein</topology>
    </subcellularLocation>
</comment>
<dbReference type="EMBL" id="JANWOI010000002">
    <property type="protein sequence ID" value="MDA5193519.1"/>
    <property type="molecule type" value="Genomic_DNA"/>
</dbReference>
<sequence>MLVAYTSSFIDRQIMTLLVGPIRADLKISVTEFSLLVGLAFSLFYSMSGVPLAYLSDRYSRIRIIMIGIFTWSIMTMLCGFAGSFGPLFLARMGVGIGEAALAPAAYSLISDSFPPERRGRAMGVYSMGAYVGGGLALVIGGAVISMIEHAKPITLPLVGTLQAWQTTFFYVGLPGFLIVLALMFCREPARQGITNKPSLSVLFAFMRQQSAVFWTISIGSSLFGIAAIGYLVWMPSILIHQYGWSASKTGYIYGSILLIFSTSGSFCGGWIADILTQRGIKDGALRTLIGAILLAIPFAVSTPFMTSDIGVTVMLAALSFCFGLVQALPTTALHAVTPNECRSQITACYFVFGSIISQGIGPTLIASLTQYGFKDEMKLGLAVVVINAIMLPLAALILLSGRKAFCRSLDAIRH</sequence>
<protein>
    <submittedName>
        <fullName evidence="8">MFS transporter</fullName>
    </submittedName>
</protein>
<feature type="transmembrane region" description="Helical" evidence="6">
    <location>
        <begin position="349"/>
        <end position="374"/>
    </location>
</feature>
<dbReference type="PROSITE" id="PS50850">
    <property type="entry name" value="MFS"/>
    <property type="match status" value="1"/>
</dbReference>
<keyword evidence="2" id="KW-0813">Transport</keyword>